<keyword evidence="2" id="KW-1185">Reference proteome</keyword>
<sequence>MNTFALEIFDDQGQVCTFYTVRWEDAALSETDKFFVKYENDSTFQRPMQELAKFISNKIGDEMGALEDFFRFENAAQALPPSGTYKVEDLYINFGNFPLRLYCLRISETLVVLFNGGEKTSETAQGGKTSMAFQEANIFAKRILDALREKDIYITADQRAFRYYDGSDDIII</sequence>
<dbReference type="Proteomes" id="UP000642809">
    <property type="component" value="Unassembled WGS sequence"/>
</dbReference>
<evidence type="ECO:0000313" key="1">
    <source>
        <dbReference type="EMBL" id="GHB36212.1"/>
    </source>
</evidence>
<proteinExistence type="predicted"/>
<evidence type="ECO:0000313" key="2">
    <source>
        <dbReference type="Proteomes" id="UP000642809"/>
    </source>
</evidence>
<accession>A0A8J3CYN2</accession>
<name>A0A8J3CYN2_9BACT</name>
<dbReference type="RefSeq" id="WP_189580709.1">
    <property type="nucleotide sequence ID" value="NZ_BMYF01000009.1"/>
</dbReference>
<dbReference type="AlphaFoldDB" id="A0A8J3CYN2"/>
<organism evidence="1 2">
    <name type="scientific">Mongoliitalea lutea</name>
    <dbReference type="NCBI Taxonomy" id="849756"/>
    <lineage>
        <taxon>Bacteria</taxon>
        <taxon>Pseudomonadati</taxon>
        <taxon>Bacteroidota</taxon>
        <taxon>Cytophagia</taxon>
        <taxon>Cytophagales</taxon>
        <taxon>Cyclobacteriaceae</taxon>
        <taxon>Mongoliitalea</taxon>
    </lineage>
</organism>
<dbReference type="EMBL" id="BMYF01000009">
    <property type="protein sequence ID" value="GHB36212.1"/>
    <property type="molecule type" value="Genomic_DNA"/>
</dbReference>
<reference evidence="1" key="1">
    <citation type="journal article" date="2014" name="Int. J. Syst. Evol. Microbiol.">
        <title>Complete genome sequence of Corynebacterium casei LMG S-19264T (=DSM 44701T), isolated from a smear-ripened cheese.</title>
        <authorList>
            <consortium name="US DOE Joint Genome Institute (JGI-PGF)"/>
            <person name="Walter F."/>
            <person name="Albersmeier A."/>
            <person name="Kalinowski J."/>
            <person name="Ruckert C."/>
        </authorList>
    </citation>
    <scope>NUCLEOTIDE SEQUENCE</scope>
    <source>
        <strain evidence="1">KCTC 23224</strain>
    </source>
</reference>
<reference evidence="1" key="2">
    <citation type="submission" date="2020-09" db="EMBL/GenBank/DDBJ databases">
        <authorList>
            <person name="Sun Q."/>
            <person name="Kim S."/>
        </authorList>
    </citation>
    <scope>NUCLEOTIDE SEQUENCE</scope>
    <source>
        <strain evidence="1">KCTC 23224</strain>
    </source>
</reference>
<protein>
    <submittedName>
        <fullName evidence="1">Uncharacterized protein</fullName>
    </submittedName>
</protein>
<gene>
    <name evidence="1" type="ORF">GCM10008106_16870</name>
</gene>
<comment type="caution">
    <text evidence="1">The sequence shown here is derived from an EMBL/GenBank/DDBJ whole genome shotgun (WGS) entry which is preliminary data.</text>
</comment>